<proteinExistence type="predicted"/>
<dbReference type="OrthoDB" id="6017046at2759"/>
<name>A0A0C3Q3S1_9AGAM</name>
<keyword evidence="2" id="KW-1185">Reference proteome</keyword>
<evidence type="ECO:0000313" key="2">
    <source>
        <dbReference type="Proteomes" id="UP000054248"/>
    </source>
</evidence>
<protein>
    <submittedName>
        <fullName evidence="1">Uncharacterized protein</fullName>
    </submittedName>
</protein>
<dbReference type="Proteomes" id="UP000054248">
    <property type="component" value="Unassembled WGS sequence"/>
</dbReference>
<sequence>MLVMPNVRSEQAIAHFFLDMIEAYDYRIPLQLMTDKGSEVGEMIRMHRALR</sequence>
<reference evidence="1 2" key="1">
    <citation type="submission" date="2014-04" db="EMBL/GenBank/DDBJ databases">
        <authorList>
            <consortium name="DOE Joint Genome Institute"/>
            <person name="Kuo A."/>
            <person name="Girlanda M."/>
            <person name="Perotto S."/>
            <person name="Kohler A."/>
            <person name="Nagy L.G."/>
            <person name="Floudas D."/>
            <person name="Copeland A."/>
            <person name="Barry K.W."/>
            <person name="Cichocki N."/>
            <person name="Veneault-Fourrey C."/>
            <person name="LaButti K."/>
            <person name="Lindquist E.A."/>
            <person name="Lipzen A."/>
            <person name="Lundell T."/>
            <person name="Morin E."/>
            <person name="Murat C."/>
            <person name="Sun H."/>
            <person name="Tunlid A."/>
            <person name="Henrissat B."/>
            <person name="Grigoriev I.V."/>
            <person name="Hibbett D.S."/>
            <person name="Martin F."/>
            <person name="Nordberg H.P."/>
            <person name="Cantor M.N."/>
            <person name="Hua S.X."/>
        </authorList>
    </citation>
    <scope>NUCLEOTIDE SEQUENCE [LARGE SCALE GENOMIC DNA]</scope>
    <source>
        <strain evidence="1 2">MUT 4182</strain>
    </source>
</reference>
<dbReference type="AlphaFoldDB" id="A0A0C3Q3S1"/>
<reference evidence="2" key="2">
    <citation type="submission" date="2015-01" db="EMBL/GenBank/DDBJ databases">
        <title>Evolutionary Origins and Diversification of the Mycorrhizal Mutualists.</title>
        <authorList>
            <consortium name="DOE Joint Genome Institute"/>
            <consortium name="Mycorrhizal Genomics Consortium"/>
            <person name="Kohler A."/>
            <person name="Kuo A."/>
            <person name="Nagy L.G."/>
            <person name="Floudas D."/>
            <person name="Copeland A."/>
            <person name="Barry K.W."/>
            <person name="Cichocki N."/>
            <person name="Veneault-Fourrey C."/>
            <person name="LaButti K."/>
            <person name="Lindquist E.A."/>
            <person name="Lipzen A."/>
            <person name="Lundell T."/>
            <person name="Morin E."/>
            <person name="Murat C."/>
            <person name="Riley R."/>
            <person name="Ohm R."/>
            <person name="Sun H."/>
            <person name="Tunlid A."/>
            <person name="Henrissat B."/>
            <person name="Grigoriev I.V."/>
            <person name="Hibbett D.S."/>
            <person name="Martin F."/>
        </authorList>
    </citation>
    <scope>NUCLEOTIDE SEQUENCE [LARGE SCALE GENOMIC DNA]</scope>
    <source>
        <strain evidence="2">MUT 4182</strain>
    </source>
</reference>
<gene>
    <name evidence="1" type="ORF">M407DRAFT_32548</name>
</gene>
<evidence type="ECO:0000313" key="1">
    <source>
        <dbReference type="EMBL" id="KIO17776.1"/>
    </source>
</evidence>
<dbReference type="EMBL" id="KN823344">
    <property type="protein sequence ID" value="KIO17776.1"/>
    <property type="molecule type" value="Genomic_DNA"/>
</dbReference>
<dbReference type="HOGENOM" id="CLU_3108176_0_0_1"/>
<organism evidence="1 2">
    <name type="scientific">Tulasnella calospora MUT 4182</name>
    <dbReference type="NCBI Taxonomy" id="1051891"/>
    <lineage>
        <taxon>Eukaryota</taxon>
        <taxon>Fungi</taxon>
        <taxon>Dikarya</taxon>
        <taxon>Basidiomycota</taxon>
        <taxon>Agaricomycotina</taxon>
        <taxon>Agaricomycetes</taxon>
        <taxon>Cantharellales</taxon>
        <taxon>Tulasnellaceae</taxon>
        <taxon>Tulasnella</taxon>
    </lineage>
</organism>
<accession>A0A0C3Q3S1</accession>